<dbReference type="Proteomes" id="UP000095008">
    <property type="component" value="Unassembled WGS sequence"/>
</dbReference>
<keyword evidence="4" id="KW-1185">Reference proteome</keyword>
<evidence type="ECO:0000256" key="1">
    <source>
        <dbReference type="SAM" id="MobiDB-lite"/>
    </source>
</evidence>
<keyword evidence="2" id="KW-0472">Membrane</keyword>
<reference evidence="3" key="1">
    <citation type="journal article" date="2016" name="Int. J. Mol. Sci.">
        <title>Comparative genomics of the extreme acidophile Acidithiobacillus thiooxidans reveals intraspecific divergence and niche adaptation.</title>
        <authorList>
            <person name="Zhang X."/>
            <person name="Feng X."/>
            <person name="Tao J."/>
            <person name="Ma L."/>
            <person name="Xiao Y."/>
            <person name="Liang Y."/>
            <person name="Liu X."/>
            <person name="Yin H."/>
        </authorList>
    </citation>
    <scope>NUCLEOTIDE SEQUENCE [LARGE SCALE GENOMIC DNA]</scope>
    <source>
        <strain evidence="3">DXS-W</strain>
    </source>
</reference>
<gene>
    <name evidence="3" type="ORF">A6M23_17060</name>
</gene>
<evidence type="ECO:0000256" key="2">
    <source>
        <dbReference type="SAM" id="Phobius"/>
    </source>
</evidence>
<comment type="caution">
    <text evidence="3">The sequence shown here is derived from an EMBL/GenBank/DDBJ whole genome shotgun (WGS) entry which is preliminary data.</text>
</comment>
<dbReference type="EMBL" id="LWRY01000247">
    <property type="protein sequence ID" value="OCX68828.1"/>
    <property type="molecule type" value="Genomic_DNA"/>
</dbReference>
<evidence type="ECO:0000313" key="3">
    <source>
        <dbReference type="EMBL" id="OCX68828.1"/>
    </source>
</evidence>
<keyword evidence="2" id="KW-1133">Transmembrane helix</keyword>
<protein>
    <submittedName>
        <fullName evidence="3">Uncharacterized protein</fullName>
    </submittedName>
</protein>
<evidence type="ECO:0000313" key="4">
    <source>
        <dbReference type="Proteomes" id="UP000095008"/>
    </source>
</evidence>
<name>A0A1C2HYJ9_ACITH</name>
<dbReference type="OrthoDB" id="9941989at2"/>
<keyword evidence="2" id="KW-0812">Transmembrane</keyword>
<sequence>MSTGHSTDATKAQEVAPPATEGSDEKKGFLQRYAYPVMIVLGVLCAGGASYLIQDWGNIFGHTSAVSAGPGPKNVKVVYIDSGKIMSDVIQQITAGAGTLSHRQAAAVGTAVGQTIQDVARVYAAKGDLVLSQNVLAAPASNNLTAMTEEEVIGRVNAILAGKGHA</sequence>
<proteinExistence type="predicted"/>
<dbReference type="RefSeq" id="WP_065974550.1">
    <property type="nucleotide sequence ID" value="NZ_JAWXYA010000001.1"/>
</dbReference>
<accession>A0A1C2HYJ9</accession>
<feature type="compositionally biased region" description="Polar residues" evidence="1">
    <location>
        <begin position="1"/>
        <end position="10"/>
    </location>
</feature>
<feature type="transmembrane region" description="Helical" evidence="2">
    <location>
        <begin position="33"/>
        <end position="53"/>
    </location>
</feature>
<organism evidence="3 4">
    <name type="scientific">Acidithiobacillus thiooxidans</name>
    <name type="common">Thiobacillus thiooxidans</name>
    <dbReference type="NCBI Taxonomy" id="930"/>
    <lineage>
        <taxon>Bacteria</taxon>
        <taxon>Pseudomonadati</taxon>
        <taxon>Pseudomonadota</taxon>
        <taxon>Acidithiobacillia</taxon>
        <taxon>Acidithiobacillales</taxon>
        <taxon>Acidithiobacillaceae</taxon>
        <taxon>Acidithiobacillus</taxon>
    </lineage>
</organism>
<feature type="region of interest" description="Disordered" evidence="1">
    <location>
        <begin position="1"/>
        <end position="24"/>
    </location>
</feature>
<dbReference type="AlphaFoldDB" id="A0A1C2HYJ9"/>